<dbReference type="GO" id="GO:0022857">
    <property type="term" value="F:transmembrane transporter activity"/>
    <property type="evidence" value="ECO:0007669"/>
    <property type="project" value="InterPro"/>
</dbReference>
<dbReference type="PANTHER" id="PTHR23507">
    <property type="entry name" value="ZGC:174356"/>
    <property type="match status" value="1"/>
</dbReference>
<keyword evidence="4 6" id="KW-0472">Membrane</keyword>
<dbReference type="SUPFAM" id="SSF103473">
    <property type="entry name" value="MFS general substrate transporter"/>
    <property type="match status" value="1"/>
</dbReference>
<feature type="compositionally biased region" description="Acidic residues" evidence="5">
    <location>
        <begin position="7"/>
        <end position="16"/>
    </location>
</feature>
<keyword evidence="8" id="KW-1185">Reference proteome</keyword>
<feature type="transmembrane region" description="Helical" evidence="6">
    <location>
        <begin position="402"/>
        <end position="420"/>
    </location>
</feature>
<feature type="transmembrane region" description="Helical" evidence="6">
    <location>
        <begin position="255"/>
        <end position="275"/>
    </location>
</feature>
<evidence type="ECO:0000256" key="4">
    <source>
        <dbReference type="ARBA" id="ARBA00023136"/>
    </source>
</evidence>
<dbReference type="AlphaFoldDB" id="A0A9P4HZT2"/>
<feature type="transmembrane region" description="Helical" evidence="6">
    <location>
        <begin position="359"/>
        <end position="381"/>
    </location>
</feature>
<dbReference type="Gene3D" id="1.20.1250.20">
    <property type="entry name" value="MFS general substrate transporter like domains"/>
    <property type="match status" value="1"/>
</dbReference>
<feature type="transmembrane region" description="Helical" evidence="6">
    <location>
        <begin position="426"/>
        <end position="448"/>
    </location>
</feature>
<accession>A0A9P4HZT2</accession>
<feature type="region of interest" description="Disordered" evidence="5">
    <location>
        <begin position="1"/>
        <end position="20"/>
    </location>
</feature>
<evidence type="ECO:0000256" key="1">
    <source>
        <dbReference type="ARBA" id="ARBA00004141"/>
    </source>
</evidence>
<sequence>MVADAQADWDDDDNDNESTPFLSIAAADEPALVQDLLLHQQISDQDDEESIPRPHKQAKWSPTVIAGLLFVLILLVGCSDQIESPSSTRIYEAIYCRQYYETRDPGLIGGDGWVEEGRCKIPGVQGSVAMLKAWSGVFDIAGSLPFAIPWGYFADTHGRKPLILLIGVSMIARSVWINVVCNFWRTFPIKLVWLGGLSSITGGTPVLAAVAYTVIADIYPSEKRTTMFFRITATELFTKFFSPPVATALMRLSPFLAMMVSTGFLIICLPILLLIPETLNYRTKTTKTPLPPHPKPNWTRHTFTHTLRTLPSRIATSTSFLTRSRSLLILLPAYTPHLLIPSTVALIPQYASARFTVPLSTAALLTSIQGLLVVLNLVLVLPLATRHLVHKYHHPPPSADLLLARLSAVALTTGFLLIGLAPSLPLLIAVLPVEVAGYGVMILVRSVATSLVERHHIARLYTVLSVCEVAGMMAWSPLIAKLLETGLRVGGVAMGLPFFVTGGLMAALVGVLAGPCEKKFRVCSTERDRQLARTKMNATIERCSISASPEN</sequence>
<evidence type="ECO:0000256" key="2">
    <source>
        <dbReference type="ARBA" id="ARBA00022692"/>
    </source>
</evidence>
<keyword evidence="2 6" id="KW-0812">Transmembrane</keyword>
<evidence type="ECO:0000313" key="8">
    <source>
        <dbReference type="Proteomes" id="UP000799776"/>
    </source>
</evidence>
<evidence type="ECO:0000256" key="5">
    <source>
        <dbReference type="SAM" id="MobiDB-lite"/>
    </source>
</evidence>
<feature type="transmembrane region" description="Helical" evidence="6">
    <location>
        <begin position="60"/>
        <end position="79"/>
    </location>
</feature>
<gene>
    <name evidence="7" type="ORF">K490DRAFT_54357</name>
</gene>
<feature type="transmembrane region" description="Helical" evidence="6">
    <location>
        <begin position="492"/>
        <end position="513"/>
    </location>
</feature>
<dbReference type="PANTHER" id="PTHR23507:SF1">
    <property type="entry name" value="FI18259P1-RELATED"/>
    <property type="match status" value="1"/>
</dbReference>
<feature type="transmembrane region" description="Helical" evidence="6">
    <location>
        <begin position="162"/>
        <end position="185"/>
    </location>
</feature>
<comment type="subcellular location">
    <subcellularLocation>
        <location evidence="1">Membrane</location>
        <topology evidence="1">Multi-pass membrane protein</topology>
    </subcellularLocation>
</comment>
<evidence type="ECO:0000256" key="6">
    <source>
        <dbReference type="SAM" id="Phobius"/>
    </source>
</evidence>
<dbReference type="OrthoDB" id="194139at2759"/>
<protein>
    <submittedName>
        <fullName evidence="7">MFS general substrate transporter</fullName>
    </submittedName>
</protein>
<feature type="transmembrane region" description="Helical" evidence="6">
    <location>
        <begin position="191"/>
        <end position="215"/>
    </location>
</feature>
<dbReference type="InterPro" id="IPR036259">
    <property type="entry name" value="MFS_trans_sf"/>
</dbReference>
<feature type="transmembrane region" description="Helical" evidence="6">
    <location>
        <begin position="327"/>
        <end position="347"/>
    </location>
</feature>
<feature type="transmembrane region" description="Helical" evidence="6">
    <location>
        <begin position="460"/>
        <end position="480"/>
    </location>
</feature>
<comment type="caution">
    <text evidence="7">The sequence shown here is derived from an EMBL/GenBank/DDBJ whole genome shotgun (WGS) entry which is preliminary data.</text>
</comment>
<keyword evidence="3 6" id="KW-1133">Transmembrane helix</keyword>
<name>A0A9P4HZT2_9PEZI</name>
<organism evidence="7 8">
    <name type="scientific">Saccharata proteae CBS 121410</name>
    <dbReference type="NCBI Taxonomy" id="1314787"/>
    <lineage>
        <taxon>Eukaryota</taxon>
        <taxon>Fungi</taxon>
        <taxon>Dikarya</taxon>
        <taxon>Ascomycota</taxon>
        <taxon>Pezizomycotina</taxon>
        <taxon>Dothideomycetes</taxon>
        <taxon>Dothideomycetes incertae sedis</taxon>
        <taxon>Botryosphaeriales</taxon>
        <taxon>Saccharataceae</taxon>
        <taxon>Saccharata</taxon>
    </lineage>
</organism>
<evidence type="ECO:0000256" key="3">
    <source>
        <dbReference type="ARBA" id="ARBA00022989"/>
    </source>
</evidence>
<proteinExistence type="predicted"/>
<dbReference type="EMBL" id="ML978713">
    <property type="protein sequence ID" value="KAF2089929.1"/>
    <property type="molecule type" value="Genomic_DNA"/>
</dbReference>
<dbReference type="GO" id="GO:0016020">
    <property type="term" value="C:membrane"/>
    <property type="evidence" value="ECO:0007669"/>
    <property type="project" value="UniProtKB-SubCell"/>
</dbReference>
<reference evidence="7" key="1">
    <citation type="journal article" date="2020" name="Stud. Mycol.">
        <title>101 Dothideomycetes genomes: a test case for predicting lifestyles and emergence of pathogens.</title>
        <authorList>
            <person name="Haridas S."/>
            <person name="Albert R."/>
            <person name="Binder M."/>
            <person name="Bloem J."/>
            <person name="Labutti K."/>
            <person name="Salamov A."/>
            <person name="Andreopoulos B."/>
            <person name="Baker S."/>
            <person name="Barry K."/>
            <person name="Bills G."/>
            <person name="Bluhm B."/>
            <person name="Cannon C."/>
            <person name="Castanera R."/>
            <person name="Culley D."/>
            <person name="Daum C."/>
            <person name="Ezra D."/>
            <person name="Gonzalez J."/>
            <person name="Henrissat B."/>
            <person name="Kuo A."/>
            <person name="Liang C."/>
            <person name="Lipzen A."/>
            <person name="Lutzoni F."/>
            <person name="Magnuson J."/>
            <person name="Mondo S."/>
            <person name="Nolan M."/>
            <person name="Ohm R."/>
            <person name="Pangilinan J."/>
            <person name="Park H.-J."/>
            <person name="Ramirez L."/>
            <person name="Alfaro M."/>
            <person name="Sun H."/>
            <person name="Tritt A."/>
            <person name="Yoshinaga Y."/>
            <person name="Zwiers L.-H."/>
            <person name="Turgeon B."/>
            <person name="Goodwin S."/>
            <person name="Spatafora J."/>
            <person name="Crous P."/>
            <person name="Grigoriev I."/>
        </authorList>
    </citation>
    <scope>NUCLEOTIDE SEQUENCE</scope>
    <source>
        <strain evidence="7">CBS 121410</strain>
    </source>
</reference>
<dbReference type="InterPro" id="IPR011701">
    <property type="entry name" value="MFS"/>
</dbReference>
<dbReference type="Proteomes" id="UP000799776">
    <property type="component" value="Unassembled WGS sequence"/>
</dbReference>
<dbReference type="Pfam" id="PF07690">
    <property type="entry name" value="MFS_1"/>
    <property type="match status" value="1"/>
</dbReference>
<evidence type="ECO:0000313" key="7">
    <source>
        <dbReference type="EMBL" id="KAF2089929.1"/>
    </source>
</evidence>